<dbReference type="AlphaFoldDB" id="A0A7S7LX67"/>
<dbReference type="RefSeq" id="WP_194371698.1">
    <property type="nucleotide sequence ID" value="NZ_CP054492.1"/>
</dbReference>
<dbReference type="KEGG" id="sbal:HUE88_04960"/>
<accession>A0A7S7LX67</accession>
<name>A0A7S7LX67_9BACT</name>
<dbReference type="Proteomes" id="UP000593994">
    <property type="component" value="Chromosome"/>
</dbReference>
<gene>
    <name evidence="1" type="ORF">HUE88_04960</name>
</gene>
<dbReference type="EMBL" id="CP054492">
    <property type="protein sequence ID" value="QOY53035.1"/>
    <property type="molecule type" value="Genomic_DNA"/>
</dbReference>
<reference evidence="1 2" key="1">
    <citation type="submission" date="2020-05" db="EMBL/GenBank/DDBJ databases">
        <title>Sulfurimonas marisnigri, sp. nov., and Sulfurimonas baltica, sp. nov., manganese oxide reducing chemolithoautotrophs of the class Epsilonproteobacteria isolated from the pelagic redoxclines of the Black and Baltic Seas and emended description of the genus Sulfurimonas.</title>
        <authorList>
            <person name="Henkel J.V."/>
            <person name="Laudan C."/>
            <person name="Werner J."/>
            <person name="Neu T."/>
            <person name="Plewe S."/>
            <person name="Sproer C."/>
            <person name="Bunk B."/>
            <person name="Schulz-Vogt H.N."/>
        </authorList>
    </citation>
    <scope>NUCLEOTIDE SEQUENCE [LARGE SCALE GENOMIC DNA]</scope>
    <source>
        <strain evidence="1 2">GD2</strain>
    </source>
</reference>
<evidence type="ECO:0000313" key="2">
    <source>
        <dbReference type="Proteomes" id="UP000593994"/>
    </source>
</evidence>
<protein>
    <submittedName>
        <fullName evidence="1">Uncharacterized protein</fullName>
    </submittedName>
</protein>
<sequence>MKNYEDLPRELKAKIEEICELDPYGLSPKTLYKNIYASKSGSYVKLAEIFEVMPSLVKAIKES</sequence>
<organism evidence="1 2">
    <name type="scientific">Candidatus Sulfurimonas baltica</name>
    <dbReference type="NCBI Taxonomy" id="2740404"/>
    <lineage>
        <taxon>Bacteria</taxon>
        <taxon>Pseudomonadati</taxon>
        <taxon>Campylobacterota</taxon>
        <taxon>Epsilonproteobacteria</taxon>
        <taxon>Campylobacterales</taxon>
        <taxon>Sulfurimonadaceae</taxon>
        <taxon>Sulfurimonas</taxon>
    </lineage>
</organism>
<proteinExistence type="predicted"/>
<evidence type="ECO:0000313" key="1">
    <source>
        <dbReference type="EMBL" id="QOY53035.1"/>
    </source>
</evidence>
<keyword evidence="2" id="KW-1185">Reference proteome</keyword>